<accession>A0AC34QIL7</accession>
<evidence type="ECO:0000313" key="1">
    <source>
        <dbReference type="Proteomes" id="UP000887576"/>
    </source>
</evidence>
<dbReference type="Proteomes" id="UP000887576">
    <property type="component" value="Unplaced"/>
</dbReference>
<reference evidence="2" key="1">
    <citation type="submission" date="2022-11" db="UniProtKB">
        <authorList>
            <consortium name="WormBaseParasite"/>
        </authorList>
    </citation>
    <scope>IDENTIFICATION</scope>
</reference>
<dbReference type="WBParaSite" id="JU765_v2.g16642.t1">
    <property type="protein sequence ID" value="JU765_v2.g16642.t1"/>
    <property type="gene ID" value="JU765_v2.g16642"/>
</dbReference>
<organism evidence="1 2">
    <name type="scientific">Panagrolaimus sp. JU765</name>
    <dbReference type="NCBI Taxonomy" id="591449"/>
    <lineage>
        <taxon>Eukaryota</taxon>
        <taxon>Metazoa</taxon>
        <taxon>Ecdysozoa</taxon>
        <taxon>Nematoda</taxon>
        <taxon>Chromadorea</taxon>
        <taxon>Rhabditida</taxon>
        <taxon>Tylenchina</taxon>
        <taxon>Panagrolaimomorpha</taxon>
        <taxon>Panagrolaimoidea</taxon>
        <taxon>Panagrolaimidae</taxon>
        <taxon>Panagrolaimus</taxon>
    </lineage>
</organism>
<proteinExistence type="predicted"/>
<evidence type="ECO:0000313" key="2">
    <source>
        <dbReference type="WBParaSite" id="JU765_v2.g16642.t1"/>
    </source>
</evidence>
<sequence length="111" mass="13030">MNASFITCFILIGISVVCGQYYQSPYQQYYYNRPGYASGYGPRSQYYYPQRYSSYGPYAGYYNNYYQNYQNYYYPRHAYASTTYSVASPMEIPGLNLNMGPYLLAKENHRG</sequence>
<protein>
    <submittedName>
        <fullName evidence="2">Uncharacterized protein</fullName>
    </submittedName>
</protein>
<name>A0AC34QIL7_9BILA</name>